<dbReference type="Proteomes" id="UP001303046">
    <property type="component" value="Unassembled WGS sequence"/>
</dbReference>
<accession>A0ABR1CYA3</accession>
<evidence type="ECO:0000313" key="1">
    <source>
        <dbReference type="EMBL" id="KAK6743294.1"/>
    </source>
</evidence>
<name>A0ABR1CYA3_NECAM</name>
<comment type="caution">
    <text evidence="1">The sequence shown here is derived from an EMBL/GenBank/DDBJ whole genome shotgun (WGS) entry which is preliminary data.</text>
</comment>
<keyword evidence="2" id="KW-1185">Reference proteome</keyword>
<evidence type="ECO:0000313" key="2">
    <source>
        <dbReference type="Proteomes" id="UP001303046"/>
    </source>
</evidence>
<reference evidence="1 2" key="1">
    <citation type="submission" date="2023-08" db="EMBL/GenBank/DDBJ databases">
        <title>A Necator americanus chromosomal reference genome.</title>
        <authorList>
            <person name="Ilik V."/>
            <person name="Petrzelkova K.J."/>
            <person name="Pardy F."/>
            <person name="Fuh T."/>
            <person name="Niatou-Singa F.S."/>
            <person name="Gouil Q."/>
            <person name="Baker L."/>
            <person name="Ritchie M.E."/>
            <person name="Jex A.R."/>
            <person name="Gazzola D."/>
            <person name="Li H."/>
            <person name="Toshio Fujiwara R."/>
            <person name="Zhan B."/>
            <person name="Aroian R.V."/>
            <person name="Pafco B."/>
            <person name="Schwarz E.M."/>
        </authorList>
    </citation>
    <scope>NUCLEOTIDE SEQUENCE [LARGE SCALE GENOMIC DNA]</scope>
    <source>
        <strain evidence="1 2">Aroian</strain>
        <tissue evidence="1">Whole animal</tissue>
    </source>
</reference>
<gene>
    <name evidence="1" type="primary">Necator_chrIII.g11276</name>
    <name evidence="1" type="ORF">RB195_010511</name>
</gene>
<proteinExistence type="predicted"/>
<dbReference type="EMBL" id="JAVFWL010000003">
    <property type="protein sequence ID" value="KAK6743294.1"/>
    <property type="molecule type" value="Genomic_DNA"/>
</dbReference>
<sequence>MLKFRTAFREYNNILGVLEVSQGHPDGAKTMSAGHWSTVLRIMSAMAKLNRKGPTTAPCLTPVTTSNGVVHPTGVRTAAVVR</sequence>
<organism evidence="1 2">
    <name type="scientific">Necator americanus</name>
    <name type="common">Human hookworm</name>
    <dbReference type="NCBI Taxonomy" id="51031"/>
    <lineage>
        <taxon>Eukaryota</taxon>
        <taxon>Metazoa</taxon>
        <taxon>Ecdysozoa</taxon>
        <taxon>Nematoda</taxon>
        <taxon>Chromadorea</taxon>
        <taxon>Rhabditida</taxon>
        <taxon>Rhabditina</taxon>
        <taxon>Rhabditomorpha</taxon>
        <taxon>Strongyloidea</taxon>
        <taxon>Ancylostomatidae</taxon>
        <taxon>Bunostominae</taxon>
        <taxon>Necator</taxon>
    </lineage>
</organism>
<protein>
    <submittedName>
        <fullName evidence="1">Uncharacterized protein</fullName>
    </submittedName>
</protein>